<gene>
    <name evidence="2" type="ORF">GCM10010411_19200</name>
</gene>
<dbReference type="RefSeq" id="WP_344539726.1">
    <property type="nucleotide sequence ID" value="NZ_BAAATD010000002.1"/>
</dbReference>
<accession>A0ABN3PHS5</accession>
<sequence>MNRALSGRPPQPVPPLRIRFSSPDGEVKGRLKVDRRGRVRLSRGRGLFADLSITGDAAALEDLLTGGDFSSAESFIDEGRIALQGKVSAFIPTLVHLDSVLGGRPNGQEQEGNHVGR</sequence>
<organism evidence="2 3">
    <name type="scientific">Actinomadura fulvescens</name>
    <dbReference type="NCBI Taxonomy" id="46160"/>
    <lineage>
        <taxon>Bacteria</taxon>
        <taxon>Bacillati</taxon>
        <taxon>Actinomycetota</taxon>
        <taxon>Actinomycetes</taxon>
        <taxon>Streptosporangiales</taxon>
        <taxon>Thermomonosporaceae</taxon>
        <taxon>Actinomadura</taxon>
    </lineage>
</organism>
<dbReference type="EMBL" id="BAAATD010000002">
    <property type="protein sequence ID" value="GAA2586609.1"/>
    <property type="molecule type" value="Genomic_DNA"/>
</dbReference>
<proteinExistence type="predicted"/>
<evidence type="ECO:0000313" key="2">
    <source>
        <dbReference type="EMBL" id="GAA2586609.1"/>
    </source>
</evidence>
<protein>
    <recommendedName>
        <fullName evidence="4">SCP2 domain-containing protein</fullName>
    </recommendedName>
</protein>
<dbReference type="Proteomes" id="UP001501509">
    <property type="component" value="Unassembled WGS sequence"/>
</dbReference>
<feature type="region of interest" description="Disordered" evidence="1">
    <location>
        <begin position="1"/>
        <end position="21"/>
    </location>
</feature>
<reference evidence="2 3" key="1">
    <citation type="journal article" date="2019" name="Int. J. Syst. Evol. Microbiol.">
        <title>The Global Catalogue of Microorganisms (GCM) 10K type strain sequencing project: providing services to taxonomists for standard genome sequencing and annotation.</title>
        <authorList>
            <consortium name="The Broad Institute Genomics Platform"/>
            <consortium name="The Broad Institute Genome Sequencing Center for Infectious Disease"/>
            <person name="Wu L."/>
            <person name="Ma J."/>
        </authorList>
    </citation>
    <scope>NUCLEOTIDE SEQUENCE [LARGE SCALE GENOMIC DNA]</scope>
    <source>
        <strain evidence="2 3">JCM 6833</strain>
    </source>
</reference>
<evidence type="ECO:0000313" key="3">
    <source>
        <dbReference type="Proteomes" id="UP001501509"/>
    </source>
</evidence>
<evidence type="ECO:0008006" key="4">
    <source>
        <dbReference type="Google" id="ProtNLM"/>
    </source>
</evidence>
<keyword evidence="3" id="KW-1185">Reference proteome</keyword>
<comment type="caution">
    <text evidence="2">The sequence shown here is derived from an EMBL/GenBank/DDBJ whole genome shotgun (WGS) entry which is preliminary data.</text>
</comment>
<name>A0ABN3PHS5_9ACTN</name>
<evidence type="ECO:0000256" key="1">
    <source>
        <dbReference type="SAM" id="MobiDB-lite"/>
    </source>
</evidence>